<gene>
    <name evidence="4" type="ORF">NIES23_32340</name>
</gene>
<evidence type="ECO:0000313" key="4">
    <source>
        <dbReference type="EMBL" id="BAY70430.1"/>
    </source>
</evidence>
<dbReference type="AlphaFoldDB" id="A0A1Z4KN48"/>
<proteinExistence type="inferred from homology"/>
<evidence type="ECO:0000256" key="1">
    <source>
        <dbReference type="ARBA" id="ARBA00006464"/>
    </source>
</evidence>
<keyword evidence="2" id="KW-1133">Transmembrane helix</keyword>
<accession>A0A1Z4KN48</accession>
<feature type="transmembrane region" description="Helical" evidence="2">
    <location>
        <begin position="45"/>
        <end position="71"/>
    </location>
</feature>
<dbReference type="PANTHER" id="PTHR30576">
    <property type="entry name" value="COLANIC BIOSYNTHESIS UDP-GLUCOSE LIPID CARRIER TRANSFERASE"/>
    <property type="match status" value="1"/>
</dbReference>
<keyword evidence="2" id="KW-0472">Membrane</keyword>
<reference evidence="4 5" key="1">
    <citation type="submission" date="2017-06" db="EMBL/GenBank/DDBJ databases">
        <title>Genome sequencing of cyanobaciteial culture collection at National Institute for Environmental Studies (NIES).</title>
        <authorList>
            <person name="Hirose Y."/>
            <person name="Shimura Y."/>
            <person name="Fujisawa T."/>
            <person name="Nakamura Y."/>
            <person name="Kawachi M."/>
        </authorList>
    </citation>
    <scope>NUCLEOTIDE SEQUENCE [LARGE SCALE GENOMIC DNA]</scope>
    <source>
        <strain evidence="4 5">NIES-23</strain>
    </source>
</reference>
<evidence type="ECO:0000259" key="3">
    <source>
        <dbReference type="Pfam" id="PF02397"/>
    </source>
</evidence>
<organism evidence="4 5">
    <name type="scientific">Trichormus variabilis NIES-23</name>
    <dbReference type="NCBI Taxonomy" id="1973479"/>
    <lineage>
        <taxon>Bacteria</taxon>
        <taxon>Bacillati</taxon>
        <taxon>Cyanobacteriota</taxon>
        <taxon>Cyanophyceae</taxon>
        <taxon>Nostocales</taxon>
        <taxon>Nostocaceae</taxon>
        <taxon>Trichormus</taxon>
    </lineage>
</organism>
<evidence type="ECO:0000313" key="5">
    <source>
        <dbReference type="Proteomes" id="UP000217507"/>
    </source>
</evidence>
<dbReference type="Proteomes" id="UP000217507">
    <property type="component" value="Chromosome"/>
</dbReference>
<evidence type="ECO:0000256" key="2">
    <source>
        <dbReference type="SAM" id="Phobius"/>
    </source>
</evidence>
<name>A0A1Z4KN48_ANAVA</name>
<feature type="domain" description="Bacterial sugar transferase" evidence="3">
    <location>
        <begin position="43"/>
        <end position="230"/>
    </location>
</feature>
<dbReference type="PANTHER" id="PTHR30576:SF10">
    <property type="entry name" value="SLL5057 PROTEIN"/>
    <property type="match status" value="1"/>
</dbReference>
<comment type="similarity">
    <text evidence="1">Belongs to the bacterial sugar transferase family.</text>
</comment>
<keyword evidence="2" id="KW-0812">Transmembrane</keyword>
<dbReference type="EMBL" id="AP018216">
    <property type="protein sequence ID" value="BAY70430.1"/>
    <property type="molecule type" value="Genomic_DNA"/>
</dbReference>
<protein>
    <recommendedName>
        <fullName evidence="3">Bacterial sugar transferase domain-containing protein</fullName>
    </recommendedName>
</protein>
<sequence length="235" mass="27128">MSVPDFTPKPEHFTMNRLAIVNHPMNADFLQQPVHYSTISVRKRLIDIIGAIVGLIITAIITIPIAILTIINDPGPIFYSQIRCGLNGRHFRIWKFRSMVVNADKVKHLVKNQAQGHIFKSVNDPRITPMGQFLRRTSLDEFPQFWNVLIGDMSLVGTRPPTPDEVVHYEPRHWERLRVKPGMTGEWQTKGRSNIKDFETIVQMDLDYQRKWSITYDLNLILKTVWVVLKKSGAC</sequence>
<dbReference type="GO" id="GO:0016780">
    <property type="term" value="F:phosphotransferase activity, for other substituted phosphate groups"/>
    <property type="evidence" value="ECO:0007669"/>
    <property type="project" value="TreeGrafter"/>
</dbReference>
<dbReference type="InterPro" id="IPR003362">
    <property type="entry name" value="Bact_transf"/>
</dbReference>
<dbReference type="Pfam" id="PF02397">
    <property type="entry name" value="Bac_transf"/>
    <property type="match status" value="1"/>
</dbReference>